<keyword evidence="2" id="KW-1185">Reference proteome</keyword>
<evidence type="ECO:0000313" key="2">
    <source>
        <dbReference type="Proteomes" id="UP001270362"/>
    </source>
</evidence>
<evidence type="ECO:0008006" key="3">
    <source>
        <dbReference type="Google" id="ProtNLM"/>
    </source>
</evidence>
<comment type="caution">
    <text evidence="1">The sequence shown here is derived from an EMBL/GenBank/DDBJ whole genome shotgun (WGS) entry which is preliminary data.</text>
</comment>
<name>A0AAE0XLK5_9PEZI</name>
<reference evidence="1" key="2">
    <citation type="submission" date="2023-06" db="EMBL/GenBank/DDBJ databases">
        <authorList>
            <consortium name="Lawrence Berkeley National Laboratory"/>
            <person name="Haridas S."/>
            <person name="Hensen N."/>
            <person name="Bonometti L."/>
            <person name="Westerberg I."/>
            <person name="Brannstrom I.O."/>
            <person name="Guillou S."/>
            <person name="Cros-Aarteil S."/>
            <person name="Calhoun S."/>
            <person name="Kuo A."/>
            <person name="Mondo S."/>
            <person name="Pangilinan J."/>
            <person name="Riley R."/>
            <person name="Labutti K."/>
            <person name="Andreopoulos B."/>
            <person name="Lipzen A."/>
            <person name="Chen C."/>
            <person name="Yanf M."/>
            <person name="Daum C."/>
            <person name="Ng V."/>
            <person name="Clum A."/>
            <person name="Steindorff A."/>
            <person name="Ohm R."/>
            <person name="Martin F."/>
            <person name="Silar P."/>
            <person name="Natvig D."/>
            <person name="Lalanne C."/>
            <person name="Gautier V."/>
            <person name="Ament-Velasquez S.L."/>
            <person name="Kruys A."/>
            <person name="Hutchinson M.I."/>
            <person name="Powell A.J."/>
            <person name="Barry K."/>
            <person name="Miller A.N."/>
            <person name="Grigoriev I.V."/>
            <person name="Debuchy R."/>
            <person name="Gladieux P."/>
            <person name="Thoren M.H."/>
            <person name="Johannesson H."/>
        </authorList>
    </citation>
    <scope>NUCLEOTIDE SEQUENCE</scope>
    <source>
        <strain evidence="1">CBS 314.62</strain>
    </source>
</reference>
<reference evidence="1" key="1">
    <citation type="journal article" date="2023" name="Mol. Phylogenet. Evol.">
        <title>Genome-scale phylogeny and comparative genomics of the fungal order Sordariales.</title>
        <authorList>
            <person name="Hensen N."/>
            <person name="Bonometti L."/>
            <person name="Westerberg I."/>
            <person name="Brannstrom I.O."/>
            <person name="Guillou S."/>
            <person name="Cros-Aarteil S."/>
            <person name="Calhoun S."/>
            <person name="Haridas S."/>
            <person name="Kuo A."/>
            <person name="Mondo S."/>
            <person name="Pangilinan J."/>
            <person name="Riley R."/>
            <person name="LaButti K."/>
            <person name="Andreopoulos B."/>
            <person name="Lipzen A."/>
            <person name="Chen C."/>
            <person name="Yan M."/>
            <person name="Daum C."/>
            <person name="Ng V."/>
            <person name="Clum A."/>
            <person name="Steindorff A."/>
            <person name="Ohm R.A."/>
            <person name="Martin F."/>
            <person name="Silar P."/>
            <person name="Natvig D.O."/>
            <person name="Lalanne C."/>
            <person name="Gautier V."/>
            <person name="Ament-Velasquez S.L."/>
            <person name="Kruys A."/>
            <person name="Hutchinson M.I."/>
            <person name="Powell A.J."/>
            <person name="Barry K."/>
            <person name="Miller A.N."/>
            <person name="Grigoriev I.V."/>
            <person name="Debuchy R."/>
            <person name="Gladieux P."/>
            <person name="Hiltunen Thoren M."/>
            <person name="Johannesson H."/>
        </authorList>
    </citation>
    <scope>NUCLEOTIDE SEQUENCE</scope>
    <source>
        <strain evidence="1">CBS 314.62</strain>
    </source>
</reference>
<dbReference type="Proteomes" id="UP001270362">
    <property type="component" value="Unassembled WGS sequence"/>
</dbReference>
<evidence type="ECO:0000313" key="1">
    <source>
        <dbReference type="EMBL" id="KAK3695660.1"/>
    </source>
</evidence>
<dbReference type="AlphaFoldDB" id="A0AAE0XLK5"/>
<proteinExistence type="predicted"/>
<accession>A0AAE0XLK5</accession>
<sequence length="269" mass="30298">MESTDPKSKPAPRFQDLPAELHDAVFEMLALPADPANSASFAGITNLRLASKCFSKRGRRHLWRHRIEEIVYYLDSEPVPYFGHQGKFLCPQQPVGSPAPDDAVQDDHATTASDVVAAAPRFATFRSDTARLDNLTRLAMNMRNPHSTTSFGEIGKRSKKFAHVSPMGVSRSSFWQVANLSQSQMLELPDDFCLPKLKHLILRRIEWCYDGILDMLRKNQDSLVELELQDITILDKKINHLIRSLKSFWGVMKSASGENFRASLQTGTV</sequence>
<dbReference type="EMBL" id="JAULSO010000001">
    <property type="protein sequence ID" value="KAK3695660.1"/>
    <property type="molecule type" value="Genomic_DNA"/>
</dbReference>
<gene>
    <name evidence="1" type="ORF">B0T22DRAFT_438613</name>
</gene>
<organism evidence="1 2">
    <name type="scientific">Podospora appendiculata</name>
    <dbReference type="NCBI Taxonomy" id="314037"/>
    <lineage>
        <taxon>Eukaryota</taxon>
        <taxon>Fungi</taxon>
        <taxon>Dikarya</taxon>
        <taxon>Ascomycota</taxon>
        <taxon>Pezizomycotina</taxon>
        <taxon>Sordariomycetes</taxon>
        <taxon>Sordariomycetidae</taxon>
        <taxon>Sordariales</taxon>
        <taxon>Podosporaceae</taxon>
        <taxon>Podospora</taxon>
    </lineage>
</organism>
<protein>
    <recommendedName>
        <fullName evidence="3">F-box domain-containing protein</fullName>
    </recommendedName>
</protein>